<evidence type="ECO:0000313" key="3">
    <source>
        <dbReference type="Proteomes" id="UP000223913"/>
    </source>
</evidence>
<keyword evidence="1" id="KW-0732">Signal</keyword>
<dbReference type="RefSeq" id="WP_099152989.1">
    <property type="nucleotide sequence ID" value="NZ_PDUD01000030.1"/>
</dbReference>
<dbReference type="EMBL" id="PDUD01000030">
    <property type="protein sequence ID" value="PHN03661.1"/>
    <property type="molecule type" value="Genomic_DNA"/>
</dbReference>
<reference evidence="2 3" key="1">
    <citation type="submission" date="2017-10" db="EMBL/GenBank/DDBJ databases">
        <title>The draft genome sequence of Lewinella nigricans NBRC 102662.</title>
        <authorList>
            <person name="Wang K."/>
        </authorList>
    </citation>
    <scope>NUCLEOTIDE SEQUENCE [LARGE SCALE GENOMIC DNA]</scope>
    <source>
        <strain evidence="2 3">NBRC 102662</strain>
    </source>
</reference>
<name>A0A2D0N571_FLAN2</name>
<organism evidence="2 3">
    <name type="scientific">Flavilitoribacter nigricans (strain ATCC 23147 / DSM 23189 / NBRC 102662 / NCIMB 1420 / SS-2)</name>
    <name type="common">Lewinella nigricans</name>
    <dbReference type="NCBI Taxonomy" id="1122177"/>
    <lineage>
        <taxon>Bacteria</taxon>
        <taxon>Pseudomonadati</taxon>
        <taxon>Bacteroidota</taxon>
        <taxon>Saprospiria</taxon>
        <taxon>Saprospirales</taxon>
        <taxon>Lewinellaceae</taxon>
        <taxon>Flavilitoribacter</taxon>
    </lineage>
</organism>
<dbReference type="AlphaFoldDB" id="A0A2D0N571"/>
<feature type="signal peptide" evidence="1">
    <location>
        <begin position="1"/>
        <end position="20"/>
    </location>
</feature>
<dbReference type="PROSITE" id="PS51257">
    <property type="entry name" value="PROKAR_LIPOPROTEIN"/>
    <property type="match status" value="1"/>
</dbReference>
<keyword evidence="3" id="KW-1185">Reference proteome</keyword>
<accession>A0A2D0N571</accession>
<evidence type="ECO:0000313" key="2">
    <source>
        <dbReference type="EMBL" id="PHN03661.1"/>
    </source>
</evidence>
<gene>
    <name evidence="2" type="ORF">CRP01_25765</name>
</gene>
<protein>
    <recommendedName>
        <fullName evidence="4">Lipoprotein</fullName>
    </recommendedName>
</protein>
<comment type="caution">
    <text evidence="2">The sequence shown here is derived from an EMBL/GenBank/DDBJ whole genome shotgun (WGS) entry which is preliminary data.</text>
</comment>
<dbReference type="Proteomes" id="UP000223913">
    <property type="component" value="Unassembled WGS sequence"/>
</dbReference>
<feature type="chain" id="PRO_5011976988" description="Lipoprotein" evidence="1">
    <location>
        <begin position="21"/>
        <end position="191"/>
    </location>
</feature>
<evidence type="ECO:0000256" key="1">
    <source>
        <dbReference type="SAM" id="SignalP"/>
    </source>
</evidence>
<sequence length="191" mass="21257">MKKCALFLMCCLSLASCVKDTELSAPPFDNDQKLEVVIEADFNELTTSIRNHLKQLPKKELMAAKDQLENGVGYEEINPYFSSAPFQSLQVRLVTNLKSLSYYQNESLFEAYLEKLGCRKKPQPSETAKSLGTPCYDAWDLQMASVTAGLAICLGYSPPELLSISKCVTVAALAAAVAEVKYHNCMEQYEY</sequence>
<evidence type="ECO:0008006" key="4">
    <source>
        <dbReference type="Google" id="ProtNLM"/>
    </source>
</evidence>
<proteinExistence type="predicted"/>